<dbReference type="GO" id="GO:0006281">
    <property type="term" value="P:DNA repair"/>
    <property type="evidence" value="ECO:0007669"/>
    <property type="project" value="UniProtKB-UniRule"/>
</dbReference>
<keyword evidence="18" id="KW-1185">Reference proteome</keyword>
<evidence type="ECO:0000259" key="16">
    <source>
        <dbReference type="PROSITE" id="PS50173"/>
    </source>
</evidence>
<dbReference type="Pfam" id="PF21999">
    <property type="entry name" value="IMS_HHH_1"/>
    <property type="match status" value="1"/>
</dbReference>
<evidence type="ECO:0000256" key="3">
    <source>
        <dbReference type="ARBA" id="ARBA00022457"/>
    </source>
</evidence>
<dbReference type="EMBL" id="JABAIM010000002">
    <property type="protein sequence ID" value="NLR75970.1"/>
    <property type="molecule type" value="Genomic_DNA"/>
</dbReference>
<dbReference type="Gene3D" id="3.30.1490.100">
    <property type="entry name" value="DNA polymerase, Y-family, little finger domain"/>
    <property type="match status" value="1"/>
</dbReference>
<evidence type="ECO:0000256" key="14">
    <source>
        <dbReference type="ARBA" id="ARBA00049244"/>
    </source>
</evidence>
<dbReference type="GO" id="GO:0006261">
    <property type="term" value="P:DNA-templated DNA replication"/>
    <property type="evidence" value="ECO:0007669"/>
    <property type="project" value="UniProtKB-UniRule"/>
</dbReference>
<keyword evidence="12 15" id="KW-0238">DNA-binding</keyword>
<feature type="active site" evidence="15">
    <location>
        <position position="107"/>
    </location>
</feature>
<dbReference type="PROSITE" id="PS50173">
    <property type="entry name" value="UMUC"/>
    <property type="match status" value="1"/>
</dbReference>
<evidence type="ECO:0000313" key="17">
    <source>
        <dbReference type="EMBL" id="NLR75970.1"/>
    </source>
</evidence>
<dbReference type="InterPro" id="IPR043128">
    <property type="entry name" value="Rev_trsase/Diguanyl_cyclase"/>
</dbReference>
<dbReference type="FunFam" id="1.10.150.20:FF:000019">
    <property type="entry name" value="DNA polymerase IV"/>
    <property type="match status" value="1"/>
</dbReference>
<dbReference type="InterPro" id="IPR043502">
    <property type="entry name" value="DNA/RNA_pol_sf"/>
</dbReference>
<dbReference type="Gene3D" id="3.40.1170.60">
    <property type="match status" value="1"/>
</dbReference>
<evidence type="ECO:0000256" key="8">
    <source>
        <dbReference type="ARBA" id="ARBA00022723"/>
    </source>
</evidence>
<dbReference type="InterPro" id="IPR001126">
    <property type="entry name" value="UmuC"/>
</dbReference>
<protein>
    <recommendedName>
        <fullName evidence="15">DNA polymerase IV</fullName>
        <shortName evidence="15">Pol IV</shortName>
        <ecNumber evidence="15">2.7.7.7</ecNumber>
    </recommendedName>
</protein>
<evidence type="ECO:0000256" key="13">
    <source>
        <dbReference type="ARBA" id="ARBA00023204"/>
    </source>
</evidence>
<evidence type="ECO:0000313" key="18">
    <source>
        <dbReference type="Proteomes" id="UP000587991"/>
    </source>
</evidence>
<evidence type="ECO:0000256" key="10">
    <source>
        <dbReference type="ARBA" id="ARBA00022842"/>
    </source>
</evidence>
<evidence type="ECO:0000256" key="5">
    <source>
        <dbReference type="ARBA" id="ARBA00022679"/>
    </source>
</evidence>
<comment type="subunit">
    <text evidence="15">Monomer.</text>
</comment>
<reference evidence="17 18" key="1">
    <citation type="submission" date="2020-04" db="EMBL/GenBank/DDBJ databases">
        <title>Draft genome of Leeia sp. IMCC25680.</title>
        <authorList>
            <person name="Song J."/>
            <person name="Cho J.-C."/>
        </authorList>
    </citation>
    <scope>NUCLEOTIDE SEQUENCE [LARGE SCALE GENOMIC DNA]</scope>
    <source>
        <strain evidence="17 18">IMCC25680</strain>
    </source>
</reference>
<accession>A0A847RXU1</accession>
<dbReference type="InterPro" id="IPR022880">
    <property type="entry name" value="DNApol_IV"/>
</dbReference>
<dbReference type="PANTHER" id="PTHR11076:SF33">
    <property type="entry name" value="DNA POLYMERASE KAPPA"/>
    <property type="match status" value="1"/>
</dbReference>
<dbReference type="AlphaFoldDB" id="A0A847RXU1"/>
<keyword evidence="4 15" id="KW-0963">Cytoplasm</keyword>
<dbReference type="EC" id="2.7.7.7" evidence="15"/>
<organism evidence="17 18">
    <name type="scientific">Leeia aquatica</name>
    <dbReference type="NCBI Taxonomy" id="2725557"/>
    <lineage>
        <taxon>Bacteria</taxon>
        <taxon>Pseudomonadati</taxon>
        <taxon>Pseudomonadota</taxon>
        <taxon>Betaproteobacteria</taxon>
        <taxon>Neisseriales</taxon>
        <taxon>Leeiaceae</taxon>
        <taxon>Leeia</taxon>
    </lineage>
</organism>
<comment type="catalytic activity">
    <reaction evidence="14 15">
        <text>DNA(n) + a 2'-deoxyribonucleoside 5'-triphosphate = DNA(n+1) + diphosphate</text>
        <dbReference type="Rhea" id="RHEA:22508"/>
        <dbReference type="Rhea" id="RHEA-COMP:17339"/>
        <dbReference type="Rhea" id="RHEA-COMP:17340"/>
        <dbReference type="ChEBI" id="CHEBI:33019"/>
        <dbReference type="ChEBI" id="CHEBI:61560"/>
        <dbReference type="ChEBI" id="CHEBI:173112"/>
        <dbReference type="EC" id="2.7.7.7"/>
    </reaction>
</comment>
<dbReference type="InterPro" id="IPR050116">
    <property type="entry name" value="DNA_polymerase-Y"/>
</dbReference>
<evidence type="ECO:0000256" key="4">
    <source>
        <dbReference type="ARBA" id="ARBA00022490"/>
    </source>
</evidence>
<keyword evidence="11 15" id="KW-0239">DNA-directed DNA polymerase</keyword>
<dbReference type="HAMAP" id="MF_01113">
    <property type="entry name" value="DNApol_IV"/>
    <property type="match status" value="1"/>
</dbReference>
<dbReference type="InterPro" id="IPR053848">
    <property type="entry name" value="IMS_HHH_1"/>
</dbReference>
<dbReference type="SUPFAM" id="SSF100879">
    <property type="entry name" value="Lesion bypass DNA polymerase (Y-family), little finger domain"/>
    <property type="match status" value="1"/>
</dbReference>
<dbReference type="Gene3D" id="1.10.150.20">
    <property type="entry name" value="5' to 3' exonuclease, C-terminal subdomain"/>
    <property type="match status" value="1"/>
</dbReference>
<evidence type="ECO:0000256" key="1">
    <source>
        <dbReference type="ARBA" id="ARBA00004496"/>
    </source>
</evidence>
<dbReference type="Proteomes" id="UP000587991">
    <property type="component" value="Unassembled WGS sequence"/>
</dbReference>
<keyword evidence="5 15" id="KW-0808">Transferase</keyword>
<feature type="binding site" evidence="15">
    <location>
        <position position="106"/>
    </location>
    <ligand>
        <name>Mg(2+)</name>
        <dbReference type="ChEBI" id="CHEBI:18420"/>
    </ligand>
</feature>
<dbReference type="Pfam" id="PF00817">
    <property type="entry name" value="IMS"/>
    <property type="match status" value="1"/>
</dbReference>
<dbReference type="GO" id="GO:0005829">
    <property type="term" value="C:cytosol"/>
    <property type="evidence" value="ECO:0007669"/>
    <property type="project" value="TreeGrafter"/>
</dbReference>
<comment type="function">
    <text evidence="15">Poorly processive, error-prone DNA polymerase involved in untargeted mutagenesis. Copies undamaged DNA at stalled replication forks, which arise in vivo from mismatched or misaligned primer ends. These misaligned primers can be extended by PolIV. Exhibits no 3'-5' exonuclease (proofreading) activity. May be involved in translesional synthesis, in conjunction with the beta clamp from PolIII.</text>
</comment>
<keyword evidence="7 15" id="KW-0235">DNA replication</keyword>
<dbReference type="NCBIfam" id="NF002677">
    <property type="entry name" value="PRK02406.1"/>
    <property type="match status" value="1"/>
</dbReference>
<evidence type="ECO:0000256" key="11">
    <source>
        <dbReference type="ARBA" id="ARBA00022932"/>
    </source>
</evidence>
<keyword evidence="10 15" id="KW-0460">Magnesium</keyword>
<dbReference type="GO" id="GO:0003684">
    <property type="term" value="F:damaged DNA binding"/>
    <property type="evidence" value="ECO:0007669"/>
    <property type="project" value="InterPro"/>
</dbReference>
<keyword evidence="9 15" id="KW-0227">DNA damage</keyword>
<dbReference type="InterPro" id="IPR036775">
    <property type="entry name" value="DNA_pol_Y-fam_lit_finger_sf"/>
</dbReference>
<evidence type="ECO:0000256" key="9">
    <source>
        <dbReference type="ARBA" id="ARBA00022763"/>
    </source>
</evidence>
<dbReference type="SUPFAM" id="SSF56672">
    <property type="entry name" value="DNA/RNA polymerases"/>
    <property type="match status" value="1"/>
</dbReference>
<feature type="site" description="Substrate discrimination" evidence="15">
    <location>
        <position position="16"/>
    </location>
</feature>
<dbReference type="Pfam" id="PF11799">
    <property type="entry name" value="IMS_C"/>
    <property type="match status" value="1"/>
</dbReference>
<keyword evidence="8 15" id="KW-0479">Metal-binding</keyword>
<sequence length="351" mass="39434">MAVTRKIIHIDCDCFYASVEMRDNPALREVPLAIGGAADRRGVIATCNYVARKYGVRSAMSTFRAQQLCPTLVLLPADFARYREASQHIRRIFADFTSMIEPLSLDEAYLDVTGLPHCQGSATRMAEAIRARIEAEVGITASAGIAPNKLLAKIASDWNKPNGQFLIRPEDVEAFMLALPAARLWGVGKVTAEKLKRLGVESCADLQRWPLSRLVQEFGRFGEQLYEQCRGLDHRVVAPDERRKSLSVENTYAQDLPDLAACLAELPELYEDWQRRMSRAEGYVPHKAFVKIKYADFSQTTMECLSFAPTLDTFSRLLHEAFPRGQQAVRLLGVGVRFHDEPDAPLQMSLW</sequence>
<dbReference type="FunFam" id="3.40.1170.60:FF:000001">
    <property type="entry name" value="DNA polymerase IV"/>
    <property type="match status" value="1"/>
</dbReference>
<dbReference type="Gene3D" id="3.30.70.270">
    <property type="match status" value="1"/>
</dbReference>
<keyword evidence="13 15" id="KW-0234">DNA repair</keyword>
<dbReference type="GO" id="GO:0009432">
    <property type="term" value="P:SOS response"/>
    <property type="evidence" value="ECO:0007669"/>
    <property type="project" value="UniProtKB-ARBA"/>
</dbReference>
<keyword evidence="3 15" id="KW-0515">Mutator protein</keyword>
<dbReference type="InterPro" id="IPR017961">
    <property type="entry name" value="DNA_pol_Y-fam_little_finger"/>
</dbReference>
<feature type="binding site" evidence="15">
    <location>
        <position position="11"/>
    </location>
    <ligand>
        <name>Mg(2+)</name>
        <dbReference type="ChEBI" id="CHEBI:18420"/>
    </ligand>
</feature>
<comment type="caution">
    <text evidence="17">The sequence shown here is derived from an EMBL/GenBank/DDBJ whole genome shotgun (WGS) entry which is preliminary data.</text>
</comment>
<feature type="domain" description="UmuC" evidence="16">
    <location>
        <begin position="7"/>
        <end position="188"/>
    </location>
</feature>
<evidence type="ECO:0000256" key="7">
    <source>
        <dbReference type="ARBA" id="ARBA00022705"/>
    </source>
</evidence>
<dbReference type="GO" id="GO:0000287">
    <property type="term" value="F:magnesium ion binding"/>
    <property type="evidence" value="ECO:0007669"/>
    <property type="project" value="UniProtKB-UniRule"/>
</dbReference>
<evidence type="ECO:0000256" key="12">
    <source>
        <dbReference type="ARBA" id="ARBA00023125"/>
    </source>
</evidence>
<dbReference type="PANTHER" id="PTHR11076">
    <property type="entry name" value="DNA REPAIR POLYMERASE UMUC / TRANSFERASE FAMILY MEMBER"/>
    <property type="match status" value="1"/>
</dbReference>
<comment type="similarity">
    <text evidence="2 15">Belongs to the DNA polymerase type-Y family.</text>
</comment>
<evidence type="ECO:0000256" key="15">
    <source>
        <dbReference type="HAMAP-Rule" id="MF_01113"/>
    </source>
</evidence>
<proteinExistence type="inferred from homology"/>
<dbReference type="CDD" id="cd03586">
    <property type="entry name" value="PolY_Pol_IV_kappa"/>
    <property type="match status" value="1"/>
</dbReference>
<evidence type="ECO:0000256" key="6">
    <source>
        <dbReference type="ARBA" id="ARBA00022695"/>
    </source>
</evidence>
<name>A0A847RXU1_9NEIS</name>
<keyword evidence="6 15" id="KW-0548">Nucleotidyltransferase</keyword>
<dbReference type="GO" id="GO:0042276">
    <property type="term" value="P:error-prone translesion synthesis"/>
    <property type="evidence" value="ECO:0007669"/>
    <property type="project" value="TreeGrafter"/>
</dbReference>
<comment type="subcellular location">
    <subcellularLocation>
        <location evidence="1 15">Cytoplasm</location>
    </subcellularLocation>
</comment>
<comment type="cofactor">
    <cofactor evidence="15">
        <name>Mg(2+)</name>
        <dbReference type="ChEBI" id="CHEBI:18420"/>
    </cofactor>
    <text evidence="15">Binds 2 magnesium ions per subunit.</text>
</comment>
<dbReference type="GO" id="GO:0003887">
    <property type="term" value="F:DNA-directed DNA polymerase activity"/>
    <property type="evidence" value="ECO:0007669"/>
    <property type="project" value="UniProtKB-UniRule"/>
</dbReference>
<evidence type="ECO:0000256" key="2">
    <source>
        <dbReference type="ARBA" id="ARBA00010945"/>
    </source>
</evidence>
<gene>
    <name evidence="15 17" type="primary">dinB</name>
    <name evidence="17" type="ORF">HF682_12450</name>
</gene>